<name>A0A8C5M803_9ANUR</name>
<evidence type="ECO:0000256" key="1">
    <source>
        <dbReference type="ARBA" id="ARBA00022514"/>
    </source>
</evidence>
<evidence type="ECO:0000313" key="3">
    <source>
        <dbReference type="Ensembl" id="ENSLLEP00000008098.1"/>
    </source>
</evidence>
<dbReference type="GO" id="GO:0006955">
    <property type="term" value="P:immune response"/>
    <property type="evidence" value="ECO:0007669"/>
    <property type="project" value="InterPro"/>
</dbReference>
<dbReference type="AlphaFoldDB" id="A0A8C5M803"/>
<dbReference type="GO" id="GO:0005615">
    <property type="term" value="C:extracellular space"/>
    <property type="evidence" value="ECO:0007669"/>
    <property type="project" value="UniProtKB-KW"/>
</dbReference>
<dbReference type="OrthoDB" id="9930747at2759"/>
<feature type="domain" description="Chemokine interleukin-8-like" evidence="2">
    <location>
        <begin position="12"/>
        <end position="68"/>
    </location>
</feature>
<accession>A0A8C5M803</accession>
<reference evidence="3" key="2">
    <citation type="submission" date="2025-09" db="UniProtKB">
        <authorList>
            <consortium name="Ensembl"/>
        </authorList>
    </citation>
    <scope>IDENTIFICATION</scope>
</reference>
<dbReference type="InterPro" id="IPR036048">
    <property type="entry name" value="Interleukin_8-like_sf"/>
</dbReference>
<dbReference type="Proteomes" id="UP000694569">
    <property type="component" value="Unplaced"/>
</dbReference>
<organism evidence="3 4">
    <name type="scientific">Leptobrachium leishanense</name>
    <name type="common">Leishan spiny toad</name>
    <dbReference type="NCBI Taxonomy" id="445787"/>
    <lineage>
        <taxon>Eukaryota</taxon>
        <taxon>Metazoa</taxon>
        <taxon>Chordata</taxon>
        <taxon>Craniata</taxon>
        <taxon>Vertebrata</taxon>
        <taxon>Euteleostomi</taxon>
        <taxon>Amphibia</taxon>
        <taxon>Batrachia</taxon>
        <taxon>Anura</taxon>
        <taxon>Pelobatoidea</taxon>
        <taxon>Megophryidae</taxon>
        <taxon>Leptobrachium</taxon>
    </lineage>
</organism>
<keyword evidence="4" id="KW-1185">Reference proteome</keyword>
<dbReference type="GO" id="GO:0008009">
    <property type="term" value="F:chemokine activity"/>
    <property type="evidence" value="ECO:0007669"/>
    <property type="project" value="InterPro"/>
</dbReference>
<dbReference type="Ensembl" id="ENSLLET00000008423.1">
    <property type="protein sequence ID" value="ENSLLEP00000008098.1"/>
    <property type="gene ID" value="ENSLLEG00000005127.1"/>
</dbReference>
<dbReference type="Pfam" id="PF00048">
    <property type="entry name" value="IL8"/>
    <property type="match status" value="1"/>
</dbReference>
<dbReference type="InterPro" id="IPR001811">
    <property type="entry name" value="Chemokine_IL8-like_dom"/>
</dbReference>
<proteinExistence type="predicted"/>
<evidence type="ECO:0000259" key="2">
    <source>
        <dbReference type="Pfam" id="PF00048"/>
    </source>
</evidence>
<keyword evidence="1" id="KW-0202">Cytokine</keyword>
<dbReference type="SUPFAM" id="SSF54117">
    <property type="entry name" value="Interleukin 8-like chemokines"/>
    <property type="match status" value="1"/>
</dbReference>
<protein>
    <recommendedName>
        <fullName evidence="2">Chemokine interleukin-8-like domain-containing protein</fullName>
    </recommendedName>
</protein>
<dbReference type="GeneTree" id="ENSGT01030000235460"/>
<reference evidence="3" key="1">
    <citation type="submission" date="2025-08" db="UniProtKB">
        <authorList>
            <consortium name="Ensembl"/>
        </authorList>
    </citation>
    <scope>IDENTIFICATION</scope>
</reference>
<evidence type="ECO:0000313" key="4">
    <source>
        <dbReference type="Proteomes" id="UP000694569"/>
    </source>
</evidence>
<sequence>QVCEGINVGKISSCCTRVSANKIKETVVEFLIQKEDLPCVEAVIFITENGKIHCSRPNLPWVAHKMKEIM</sequence>
<dbReference type="Gene3D" id="2.40.50.40">
    <property type="match status" value="1"/>
</dbReference>